<feature type="chain" id="PRO_5043732038" evidence="2">
    <location>
        <begin position="22"/>
        <end position="452"/>
    </location>
</feature>
<dbReference type="EMBL" id="JAVHNQ010000004">
    <property type="protein sequence ID" value="KAK6349576.1"/>
    <property type="molecule type" value="Genomic_DNA"/>
</dbReference>
<keyword evidence="2" id="KW-0732">Signal</keyword>
<dbReference type="AlphaFoldDB" id="A0AAV9UUD5"/>
<keyword evidence="4" id="KW-1185">Reference proteome</keyword>
<name>A0AAV9UUD5_9PEZI</name>
<feature type="signal peptide" evidence="2">
    <location>
        <begin position="1"/>
        <end position="21"/>
    </location>
</feature>
<reference evidence="3 4" key="1">
    <citation type="submission" date="2019-10" db="EMBL/GenBank/DDBJ databases">
        <authorList>
            <person name="Palmer J.M."/>
        </authorList>
    </citation>
    <scope>NUCLEOTIDE SEQUENCE [LARGE SCALE GENOMIC DNA]</scope>
    <source>
        <strain evidence="3 4">TWF696</strain>
    </source>
</reference>
<evidence type="ECO:0000256" key="1">
    <source>
        <dbReference type="SAM" id="MobiDB-lite"/>
    </source>
</evidence>
<proteinExistence type="predicted"/>
<evidence type="ECO:0000313" key="4">
    <source>
        <dbReference type="Proteomes" id="UP001375240"/>
    </source>
</evidence>
<sequence length="452" mass="51421">MRARLLTPLAVLSLFFSIVAGVRRPDTTPLPDWYHTPDITLTADEWTRFTSTLGTSMLENPAWYLFHSGYLLREFSRQQERLATLLAVTTKDRQWGRFRMEYFRIIAPLTTEWYPLDAKEVVDGGDPVPCTVFGVDVANGYRENVRYHPGIDVPPGIMDCGGVLDTSAERDNPRSQRDVNPFPRDSISVRNVLRNLFSAREQDDGERVLASQTGFINAWQTTHRTIERMAPFVESVFEYIESIPPDPTRSPDDTPLVDERPRQTRLFRREEIGYQSYYDDKFGGSFLATDELLADPEWLDEAVVAYVGREAGAPDVFVLYGVIVNTVFRGILPLMMDMFADIAVKANEMAGSTYQDIYTSGLEKHPLAMWAVPEGEEFSVPLDVLRVWPEWTEGVYVTEAWPVPEGGLRDAVDRMAVERVLELELHAESPWPWRGSIHRSTEDISGSKVFLP</sequence>
<evidence type="ECO:0000313" key="3">
    <source>
        <dbReference type="EMBL" id="KAK6349576.1"/>
    </source>
</evidence>
<evidence type="ECO:0000256" key="2">
    <source>
        <dbReference type="SAM" id="SignalP"/>
    </source>
</evidence>
<dbReference type="Proteomes" id="UP001375240">
    <property type="component" value="Unassembled WGS sequence"/>
</dbReference>
<protein>
    <submittedName>
        <fullName evidence="3">Uncharacterized protein</fullName>
    </submittedName>
</protein>
<feature type="region of interest" description="Disordered" evidence="1">
    <location>
        <begin position="243"/>
        <end position="262"/>
    </location>
</feature>
<organism evidence="3 4">
    <name type="scientific">Orbilia brochopaga</name>
    <dbReference type="NCBI Taxonomy" id="3140254"/>
    <lineage>
        <taxon>Eukaryota</taxon>
        <taxon>Fungi</taxon>
        <taxon>Dikarya</taxon>
        <taxon>Ascomycota</taxon>
        <taxon>Pezizomycotina</taxon>
        <taxon>Orbiliomycetes</taxon>
        <taxon>Orbiliales</taxon>
        <taxon>Orbiliaceae</taxon>
        <taxon>Orbilia</taxon>
    </lineage>
</organism>
<feature type="compositionally biased region" description="Basic and acidic residues" evidence="1">
    <location>
        <begin position="249"/>
        <end position="262"/>
    </location>
</feature>
<comment type="caution">
    <text evidence="3">The sequence shown here is derived from an EMBL/GenBank/DDBJ whole genome shotgun (WGS) entry which is preliminary data.</text>
</comment>
<accession>A0AAV9UUD5</accession>
<gene>
    <name evidence="3" type="ORF">TWF696_005861</name>
</gene>